<feature type="region of interest" description="N-terminal hotdog fold" evidence="9">
    <location>
        <begin position="971"/>
        <end position="1115"/>
    </location>
</feature>
<dbReference type="InterPro" id="IPR018201">
    <property type="entry name" value="Ketoacyl_synth_AS"/>
</dbReference>
<name>B8M0G9_TALSN</name>
<dbReference type="GO" id="GO:0044550">
    <property type="term" value="P:secondary metabolite biosynthetic process"/>
    <property type="evidence" value="ECO:0007669"/>
    <property type="project" value="UniProtKB-ARBA"/>
</dbReference>
<feature type="active site" description="Proton donor; for dehydratase activity" evidence="9">
    <location>
        <position position="1195"/>
    </location>
</feature>
<dbReference type="Pfam" id="PF00107">
    <property type="entry name" value="ADH_zinc_N"/>
    <property type="match status" value="1"/>
</dbReference>
<evidence type="ECO:0000313" key="13">
    <source>
        <dbReference type="Proteomes" id="UP000001745"/>
    </source>
</evidence>
<dbReference type="Gene3D" id="3.90.180.10">
    <property type="entry name" value="Medium-chain alcohol dehydrogenases, catalytic domain"/>
    <property type="match status" value="1"/>
</dbReference>
<dbReference type="InterPro" id="IPR049552">
    <property type="entry name" value="PKS_DH_N"/>
</dbReference>
<feature type="domain" description="PKS/mFAS DH" evidence="11">
    <location>
        <begin position="971"/>
        <end position="1286"/>
    </location>
</feature>
<dbReference type="InterPro" id="IPR014031">
    <property type="entry name" value="Ketoacyl_synth_C"/>
</dbReference>
<keyword evidence="4 12" id="KW-0808">Transferase</keyword>
<dbReference type="OrthoDB" id="329835at2759"/>
<dbReference type="VEuPathDB" id="FungiDB:TSTA_084970"/>
<dbReference type="Pfam" id="PF08240">
    <property type="entry name" value="ADH_N"/>
    <property type="match status" value="1"/>
</dbReference>
<dbReference type="PROSITE" id="PS00606">
    <property type="entry name" value="KS3_1"/>
    <property type="match status" value="1"/>
</dbReference>
<dbReference type="InterPro" id="IPR057326">
    <property type="entry name" value="KR_dom"/>
</dbReference>
<dbReference type="InterPro" id="IPR049551">
    <property type="entry name" value="PKS_DH_C"/>
</dbReference>
<accession>B8M0G9</accession>
<dbReference type="Pfam" id="PF14765">
    <property type="entry name" value="PS-DH"/>
    <property type="match status" value="1"/>
</dbReference>
<keyword evidence="6" id="KW-0560">Oxidoreductase</keyword>
<evidence type="ECO:0000256" key="1">
    <source>
        <dbReference type="ARBA" id="ARBA00005179"/>
    </source>
</evidence>
<evidence type="ECO:0000256" key="3">
    <source>
        <dbReference type="ARBA" id="ARBA00022553"/>
    </source>
</evidence>
<dbReference type="InterPro" id="IPR056501">
    <property type="entry name" value="NAD-bd_HRPKS_sdrA"/>
</dbReference>
<keyword evidence="8 12" id="KW-0012">Acyltransferase</keyword>
<dbReference type="Pfam" id="PF00698">
    <property type="entry name" value="Acyl_transf_1"/>
    <property type="match status" value="1"/>
</dbReference>
<dbReference type="CDD" id="cd05195">
    <property type="entry name" value="enoyl_red"/>
    <property type="match status" value="1"/>
</dbReference>
<evidence type="ECO:0000256" key="7">
    <source>
        <dbReference type="ARBA" id="ARBA00023268"/>
    </source>
</evidence>
<protein>
    <submittedName>
        <fullName evidence="12">Polyketide synthase, putative</fullName>
        <ecNumber evidence="12">2.3.1.161</ecNumber>
    </submittedName>
</protein>
<dbReference type="SMART" id="SM00825">
    <property type="entry name" value="PKS_KS"/>
    <property type="match status" value="1"/>
</dbReference>
<dbReference type="InterPro" id="IPR014030">
    <property type="entry name" value="Ketoacyl_synth_N"/>
</dbReference>
<dbReference type="SUPFAM" id="SSF51735">
    <property type="entry name" value="NAD(P)-binding Rossmann-fold domains"/>
    <property type="match status" value="2"/>
</dbReference>
<dbReference type="Gene3D" id="3.40.50.720">
    <property type="entry name" value="NAD(P)-binding Rossmann-like Domain"/>
    <property type="match status" value="2"/>
</dbReference>
<dbReference type="InterPro" id="IPR013154">
    <property type="entry name" value="ADH-like_N"/>
</dbReference>
<dbReference type="CDD" id="cd05274">
    <property type="entry name" value="KR_FAS_SDR_x"/>
    <property type="match status" value="1"/>
</dbReference>
<keyword evidence="3" id="KW-0597">Phosphoprotein</keyword>
<dbReference type="InterPro" id="IPR001227">
    <property type="entry name" value="Ac_transferase_dom_sf"/>
</dbReference>
<dbReference type="Pfam" id="PF08659">
    <property type="entry name" value="KR"/>
    <property type="match status" value="1"/>
</dbReference>
<evidence type="ECO:0000256" key="8">
    <source>
        <dbReference type="ARBA" id="ARBA00023315"/>
    </source>
</evidence>
<dbReference type="GO" id="GO:0050637">
    <property type="term" value="F:lovastatin nonaketide synthase activity"/>
    <property type="evidence" value="ECO:0007669"/>
    <property type="project" value="UniProtKB-EC"/>
</dbReference>
<dbReference type="InterPro" id="IPR014043">
    <property type="entry name" value="Acyl_transferase_dom"/>
</dbReference>
<proteinExistence type="predicted"/>
<dbReference type="Pfam" id="PF00109">
    <property type="entry name" value="ketoacyl-synt"/>
    <property type="match status" value="1"/>
</dbReference>
<dbReference type="InterPro" id="IPR050091">
    <property type="entry name" value="PKS_NRPS_Biosynth_Enz"/>
</dbReference>
<dbReference type="PANTHER" id="PTHR43775">
    <property type="entry name" value="FATTY ACID SYNTHASE"/>
    <property type="match status" value="1"/>
</dbReference>
<dbReference type="InterPro" id="IPR013149">
    <property type="entry name" value="ADH-like_C"/>
</dbReference>
<evidence type="ECO:0000256" key="2">
    <source>
        <dbReference type="ARBA" id="ARBA00022450"/>
    </source>
</evidence>
<keyword evidence="7" id="KW-0511">Multifunctional enzyme</keyword>
<dbReference type="Gene3D" id="3.10.129.110">
    <property type="entry name" value="Polyketide synthase dehydratase"/>
    <property type="match status" value="1"/>
</dbReference>
<dbReference type="SUPFAM" id="SSF53901">
    <property type="entry name" value="Thiolase-like"/>
    <property type="match status" value="1"/>
</dbReference>
<feature type="region of interest" description="C-terminal hotdog fold" evidence="9">
    <location>
        <begin position="1129"/>
        <end position="1286"/>
    </location>
</feature>
<evidence type="ECO:0000256" key="6">
    <source>
        <dbReference type="ARBA" id="ARBA00023002"/>
    </source>
</evidence>
<dbReference type="GO" id="GO:0004315">
    <property type="term" value="F:3-oxoacyl-[acyl-carrier-protein] synthase activity"/>
    <property type="evidence" value="ECO:0007669"/>
    <property type="project" value="InterPro"/>
</dbReference>
<sequence length="2432" mass="264836">MANFGAVTLFPYLLPKTTKGDDILTDVSYLQGDLPDSSGPSGPSSDVNLDNTTCIVGMACHLPGGVTSPSGLWDYLYNKKSAQCKVPLQRYNIEGFYGKDNTRAGMMNVDGGYFLHEDVREFDPSFFGINNLEASYMDPQQRKLLEIVYECLEDAGETMEDVAGSNTAVYVGNFTVDYNIMQSKDSDYVHRLAATGSGTSIMSNRISHVFDLHGPSFTLDTACSSTIYALHQAVTAIKNGDCDAAIVAGANLITSPEQHFGTAKGGFLSPTSACHTFDISADGYARAEALNAIYIKRLSSALKNEHKIHAVIRGTAINSNGRTSGITLPDAKMQEAVIRKAYQNANLSFADTDYVECHGTGTPVGDPIEVDGVAACFANRAGEPLRIGSVKTNMGHGEAASGLTSVIKVALAFENGIIPPTYGVKEFNPKLKLKERNMKVVCDNEPWPRSLQRASVNSFGYGGANGHVILESIQSYLNDALASPTLAAIVTNEEVKDELLILPFSASSVKSLESRREQVRELVRGTQDAKTLAAIAAALNKKQARLRLRDYVLASAGPAPALVEMAEVGDKATPGSNPLPLAFVFTGQGAQYANMGKGLLEKDAGFRKTIRELDIVLASLPAGQKPDWTLEQTLLDDPAASKINDVTRSQPICTAVQIALVDLLRSWGVCPSAVIGHSSGEIAASYSAGLLSSSQAMLAAYFRGFAVGQLQSRGTMMAAGITPDAANTMIQELGLKEVRVACVNSPESITLSGASHDIDVLLVELQSQSKFARKLETGNRAYHSHMMAEIGDLYESLVAPHFSEMPSATASYAKMFSTVGGFSEVHEVVEPGTRMASYFRQNLEQPVQFSSSLFKMITANKYHLVELGPHSALKGPIQQIRTAAKRDKEAVPYSPTLVRKENSYVCLKKLAGTLYSYGHKLNFEIVNNLPRSVGSLFNPSLPTYPWDYSKGLLWHEPRGSIEYRLRKYPRHELLGSRVMAGNEIEFCWRNIPKMSELAWVRDHVLGESQVVLPGAAYMAIAIEALSQALDFKYELVKGEAYCFEFQNVNISAAFVVPDEKDPNAEKTELHTVMNARKISTANKSEKWYDFSISSWVSGVVTLHCMGSIRVVKSVMGPNDGTVEITPKGYEKWPMGRWYTKAKEEGLSFGPHFQSLTGLYTDGNRTSTDSIGLTVLDPPSAASTDIFYAIHPITIDACFQAAIFGGTAGNVSTLRAFVPTFLTNCHIQLPKGGAAAFGSKEVKIHCRMERTGFSSRAVSFTLRSPDGTPVIDMPHMRMNAYSGKPPVAPETSIYLQRQPCLRIKWKPDVLRLRPGSEAALNEYITNFASNQSEDMKDNGTLVVFAAILDLLGHKFPRMNVLELGQERQWSAKDTLSILGKDTAFPRCKSWTDGTVSENGKITIEDSKCSEGFDILLVPHHSTSRKLWVNGPDELSMLVSDNAVIVTRKSEKAILQMKEAGFTTVELPNDSLLGIRGPKETGVEGKSVVFVKPNNSSSVIDSLEDSIAANLYSMGASQLKSISLGDIGEVEFNEQVVVVSLLELEHEFLATVSSDDMDRFRKITDNVTKLLWLTGANMLSAPNPDLTLASGLSRALMLEQPALRYIILDIGADITNPELVTAICDNVSAALTFRYATDDSEFIQKGGMLYTSRFIPDVELNSLFRQRMGTEDMKSIPFKDLGLAKLSVGQVGMTDTIHFQQISERQSSPPAGFVDVDLRSVGLNAKDVYAINGRADTRDCTLALDFGGVIKATGPDVSHLKKGDRVVVFVPNHFKTTERVRVETVHKLLPDEDINVLPTLLVVNVTALVCLRDRAHLRPGESVLIHSGAGAFGLAAINLAKLMGATVYTTVGSQSKRDYLTWEMGIPAENIFNSRDDSFVDGIMKATGGKGINVIINSLVGDLMHASWACIAPFGRFVEIGKRELIDAGSLDMHKFLQGSTFSAFDLSEFFYADDPYYQRVVYDYTTEVIEMYRAGKIKASPVATFDVSEIGQAYRYFNNKDRVGKVVISMANPDSKVPVAPPTYQSVFSPEKTYLLVGCLGGLGRSLSRWMMTRGARKFCFLGRSGIDKPSAAELVNRLRDAGAHVTVVRGDVSNEDQVKEAVAACVKEGPIGGVVQAAMGLSEALFTVMSNKAWHTGIQPKWKGSWNLHNALEGHDQALDFFLLTSSISGSCGTATESNYCSANGFLDGFARWRRSRGKPAVSVGLGMISEVGYLHENPEIEAMLLRKGIQPLNEEEFLQVLDYGISGPGGDAEFASGKRMGSELAHILTGLESYGVRKLMAQGFEVNNGVMDESRTSILAASLLAEKDEKAEEQGGNSGSIEAAAEWYTALPASAAQIFTSEASLPTMLDAILRLTKKRFSNLILMQLDAVDERAPLPSFGVDSMLAAEFRTWFFNTFKVDIPFLDIISSQKCLYNLAEFVDEKLVASLAN</sequence>
<gene>
    <name evidence="12" type="ORF">TSTA_084970</name>
</gene>
<dbReference type="Pfam" id="PF21089">
    <property type="entry name" value="PKS_DH_N"/>
    <property type="match status" value="1"/>
</dbReference>
<feature type="domain" description="Ketosynthase family 3 (KS3)" evidence="10">
    <location>
        <begin position="50"/>
        <end position="472"/>
    </location>
</feature>
<comment type="pathway">
    <text evidence="1">Secondary metabolite biosynthesis.</text>
</comment>
<dbReference type="SMART" id="SM00827">
    <property type="entry name" value="PKS_AT"/>
    <property type="match status" value="1"/>
</dbReference>
<reference evidence="13" key="1">
    <citation type="journal article" date="2015" name="Genome Announc.">
        <title>Genome sequence of the AIDS-associated pathogen Penicillium marneffei (ATCC18224) and its near taxonomic relative Talaromyces stipitatus (ATCC10500).</title>
        <authorList>
            <person name="Nierman W.C."/>
            <person name="Fedorova-Abrams N.D."/>
            <person name="Andrianopoulos A."/>
        </authorList>
    </citation>
    <scope>NUCLEOTIDE SEQUENCE [LARGE SCALE GENOMIC DNA]</scope>
    <source>
        <strain evidence="13">ATCC 10500 / CBS 375.48 / QM 6759 / NRRL 1006</strain>
    </source>
</reference>
<dbReference type="PROSITE" id="PS52019">
    <property type="entry name" value="PKS_MFAS_DH"/>
    <property type="match status" value="1"/>
</dbReference>
<evidence type="ECO:0000256" key="9">
    <source>
        <dbReference type="PROSITE-ProRule" id="PRU01363"/>
    </source>
</evidence>
<dbReference type="Gene3D" id="3.40.47.10">
    <property type="match status" value="1"/>
</dbReference>
<dbReference type="SMART" id="SM00822">
    <property type="entry name" value="PKS_KR"/>
    <property type="match status" value="1"/>
</dbReference>
<evidence type="ECO:0000259" key="10">
    <source>
        <dbReference type="PROSITE" id="PS52004"/>
    </source>
</evidence>
<dbReference type="GO" id="GO:0016491">
    <property type="term" value="F:oxidoreductase activity"/>
    <property type="evidence" value="ECO:0007669"/>
    <property type="project" value="UniProtKB-KW"/>
</dbReference>
<feature type="active site" description="Proton acceptor; for dehydratase activity" evidence="9">
    <location>
        <position position="1003"/>
    </location>
</feature>
<dbReference type="CDD" id="cd00833">
    <property type="entry name" value="PKS"/>
    <property type="match status" value="1"/>
</dbReference>
<dbReference type="InterPro" id="IPR036736">
    <property type="entry name" value="ACP-like_sf"/>
</dbReference>
<evidence type="ECO:0000256" key="4">
    <source>
        <dbReference type="ARBA" id="ARBA00022679"/>
    </source>
</evidence>
<dbReference type="SUPFAM" id="SSF52151">
    <property type="entry name" value="FabD/lysophospholipase-like"/>
    <property type="match status" value="1"/>
</dbReference>
<dbReference type="FunFam" id="3.40.50.720:FF:000209">
    <property type="entry name" value="Polyketide synthase Pks12"/>
    <property type="match status" value="1"/>
</dbReference>
<dbReference type="SUPFAM" id="SSF50129">
    <property type="entry name" value="GroES-like"/>
    <property type="match status" value="1"/>
</dbReference>
<dbReference type="SUPFAM" id="SSF47336">
    <property type="entry name" value="ACP-like"/>
    <property type="match status" value="1"/>
</dbReference>
<dbReference type="PANTHER" id="PTHR43775:SF50">
    <property type="entry name" value="HIGHLY REDUCING POLYKETIDE SYNTHASE SRDA"/>
    <property type="match status" value="1"/>
</dbReference>
<organism evidence="12 13">
    <name type="scientific">Talaromyces stipitatus (strain ATCC 10500 / CBS 375.48 / QM 6759 / NRRL 1006)</name>
    <name type="common">Penicillium stipitatum</name>
    <dbReference type="NCBI Taxonomy" id="441959"/>
    <lineage>
        <taxon>Eukaryota</taxon>
        <taxon>Fungi</taxon>
        <taxon>Dikarya</taxon>
        <taxon>Ascomycota</taxon>
        <taxon>Pezizomycotina</taxon>
        <taxon>Eurotiomycetes</taxon>
        <taxon>Eurotiomycetidae</taxon>
        <taxon>Eurotiales</taxon>
        <taxon>Trichocomaceae</taxon>
        <taxon>Talaromyces</taxon>
        <taxon>Talaromyces sect. Talaromyces</taxon>
    </lineage>
</organism>
<dbReference type="GeneID" id="8106103"/>
<dbReference type="EC" id="2.3.1.161" evidence="12"/>
<dbReference type="OMA" id="TSACHTF"/>
<dbReference type="InterPro" id="IPR016035">
    <property type="entry name" value="Acyl_Trfase/lysoPLipase"/>
</dbReference>
<dbReference type="Pfam" id="PF23114">
    <property type="entry name" value="NAD-bd_HRPKS_sdrA"/>
    <property type="match status" value="1"/>
</dbReference>
<dbReference type="STRING" id="441959.B8M0G9"/>
<dbReference type="InterPro" id="IPR036291">
    <property type="entry name" value="NAD(P)-bd_dom_sf"/>
</dbReference>
<dbReference type="PROSITE" id="PS52004">
    <property type="entry name" value="KS3_2"/>
    <property type="match status" value="1"/>
</dbReference>
<dbReference type="EMBL" id="EQ962653">
    <property type="protein sequence ID" value="EED21266.1"/>
    <property type="molecule type" value="Genomic_DNA"/>
</dbReference>
<dbReference type="InterPro" id="IPR020841">
    <property type="entry name" value="PKS_Beta-ketoAc_synthase_dom"/>
</dbReference>
<dbReference type="GO" id="GO:0006633">
    <property type="term" value="P:fatty acid biosynthetic process"/>
    <property type="evidence" value="ECO:0007669"/>
    <property type="project" value="InterPro"/>
</dbReference>
<dbReference type="RefSeq" id="XP_002478229.1">
    <property type="nucleotide sequence ID" value="XM_002478184.1"/>
</dbReference>
<dbReference type="GO" id="GO:0004312">
    <property type="term" value="F:fatty acid synthase activity"/>
    <property type="evidence" value="ECO:0007669"/>
    <property type="project" value="TreeGrafter"/>
</dbReference>
<dbReference type="InterPro" id="IPR032821">
    <property type="entry name" value="PKS_assoc"/>
</dbReference>
<dbReference type="SUPFAM" id="SSF55048">
    <property type="entry name" value="Probable ACP-binding domain of malonyl-CoA ACP transacylase"/>
    <property type="match status" value="1"/>
</dbReference>
<dbReference type="InterPro" id="IPR013968">
    <property type="entry name" value="PKS_KR"/>
</dbReference>
<evidence type="ECO:0000313" key="12">
    <source>
        <dbReference type="EMBL" id="EED21266.1"/>
    </source>
</evidence>
<keyword evidence="13" id="KW-1185">Reference proteome</keyword>
<dbReference type="PhylomeDB" id="B8M0G9"/>
<dbReference type="Pfam" id="PF16197">
    <property type="entry name" value="KAsynt_C_assoc"/>
    <property type="match status" value="1"/>
</dbReference>
<evidence type="ECO:0000259" key="11">
    <source>
        <dbReference type="PROSITE" id="PS52019"/>
    </source>
</evidence>
<dbReference type="Pfam" id="PF02801">
    <property type="entry name" value="Ketoacyl-synt_C"/>
    <property type="match status" value="1"/>
</dbReference>
<dbReference type="InterPro" id="IPR042104">
    <property type="entry name" value="PKS_dehydratase_sf"/>
</dbReference>
<dbReference type="eggNOG" id="KOG1202">
    <property type="taxonomic scope" value="Eukaryota"/>
</dbReference>
<dbReference type="Gene3D" id="3.40.366.10">
    <property type="entry name" value="Malonyl-Coenzyme A Acyl Carrier Protein, domain 2"/>
    <property type="match status" value="1"/>
</dbReference>
<dbReference type="InterPro" id="IPR016036">
    <property type="entry name" value="Malonyl_transacylase_ACP-bd"/>
</dbReference>
<keyword evidence="5" id="KW-0521">NADP</keyword>
<dbReference type="InParanoid" id="B8M0G9"/>
<dbReference type="SMART" id="SM00829">
    <property type="entry name" value="PKS_ER"/>
    <property type="match status" value="1"/>
</dbReference>
<dbReference type="Proteomes" id="UP000001745">
    <property type="component" value="Unassembled WGS sequence"/>
</dbReference>
<evidence type="ECO:0000256" key="5">
    <source>
        <dbReference type="ARBA" id="ARBA00022857"/>
    </source>
</evidence>
<dbReference type="InterPro" id="IPR020807">
    <property type="entry name" value="PKS_DH"/>
</dbReference>
<dbReference type="GO" id="GO:1901336">
    <property type="term" value="P:lactone biosynthetic process"/>
    <property type="evidence" value="ECO:0007669"/>
    <property type="project" value="UniProtKB-ARBA"/>
</dbReference>
<keyword evidence="2" id="KW-0596">Phosphopantetheine</keyword>
<dbReference type="HOGENOM" id="CLU_000022_31_4_1"/>
<dbReference type="InterPro" id="IPR049900">
    <property type="entry name" value="PKS_mFAS_DH"/>
</dbReference>
<dbReference type="InterPro" id="IPR016039">
    <property type="entry name" value="Thiolase-like"/>
</dbReference>
<dbReference type="InterPro" id="IPR020843">
    <property type="entry name" value="ER"/>
</dbReference>
<dbReference type="SMART" id="SM00826">
    <property type="entry name" value="PKS_DH"/>
    <property type="match status" value="1"/>
</dbReference>
<dbReference type="InterPro" id="IPR011032">
    <property type="entry name" value="GroES-like_sf"/>
</dbReference>